<evidence type="ECO:0000256" key="7">
    <source>
        <dbReference type="PIRSR" id="PIRSR600223-1"/>
    </source>
</evidence>
<keyword evidence="6 8" id="KW-0378">Hydrolase</keyword>
<feature type="active site" evidence="7">
    <location>
        <position position="183"/>
    </location>
</feature>
<dbReference type="GO" id="GO:0009003">
    <property type="term" value="F:signal peptidase activity"/>
    <property type="evidence" value="ECO:0007669"/>
    <property type="project" value="UniProtKB-EC"/>
</dbReference>
<proteinExistence type="inferred from homology"/>
<evidence type="ECO:0000313" key="11">
    <source>
        <dbReference type="EMBL" id="ARU03849.1"/>
    </source>
</evidence>
<dbReference type="CDD" id="cd06530">
    <property type="entry name" value="S26_SPase_I"/>
    <property type="match status" value="1"/>
</dbReference>
<evidence type="ECO:0000256" key="5">
    <source>
        <dbReference type="ARBA" id="ARBA00022670"/>
    </source>
</evidence>
<dbReference type="PROSITE" id="PS00501">
    <property type="entry name" value="SPASE_I_1"/>
    <property type="match status" value="1"/>
</dbReference>
<dbReference type="OrthoDB" id="9815782at2"/>
<dbReference type="GO" id="GO:0006465">
    <property type="term" value="P:signal peptide processing"/>
    <property type="evidence" value="ECO:0007669"/>
    <property type="project" value="InterPro"/>
</dbReference>
<dbReference type="GO" id="GO:0004252">
    <property type="term" value="F:serine-type endopeptidase activity"/>
    <property type="evidence" value="ECO:0007669"/>
    <property type="project" value="InterPro"/>
</dbReference>
<dbReference type="Pfam" id="PF10502">
    <property type="entry name" value="Peptidase_S26"/>
    <property type="match status" value="1"/>
</dbReference>
<protein>
    <recommendedName>
        <fullName evidence="4 8">Signal peptidase I</fullName>
        <ecNumber evidence="3 8">3.4.21.89</ecNumber>
    </recommendedName>
</protein>
<dbReference type="RefSeq" id="WP_087277258.1">
    <property type="nucleotide sequence ID" value="NZ_CP021455.1"/>
</dbReference>
<keyword evidence="8" id="KW-0472">Membrane</keyword>
<feature type="active site" evidence="7">
    <location>
        <position position="128"/>
    </location>
</feature>
<dbReference type="Gene3D" id="2.10.109.10">
    <property type="entry name" value="Umud Fragment, subunit A"/>
    <property type="match status" value="1"/>
</dbReference>
<comment type="caution">
    <text evidence="9">Lacks conserved residue(s) required for the propagation of feature annotation.</text>
</comment>
<organism evidence="11 12">
    <name type="scientific">Comamonas serinivorans</name>
    <dbReference type="NCBI Taxonomy" id="1082851"/>
    <lineage>
        <taxon>Bacteria</taxon>
        <taxon>Pseudomonadati</taxon>
        <taxon>Pseudomonadota</taxon>
        <taxon>Betaproteobacteria</taxon>
        <taxon>Burkholderiales</taxon>
        <taxon>Comamonadaceae</taxon>
        <taxon>Comamonas</taxon>
    </lineage>
</organism>
<dbReference type="InterPro" id="IPR019758">
    <property type="entry name" value="Pept_S26A_signal_pept_1_CS"/>
</dbReference>
<name>A0A1Y0EKF4_9BURK</name>
<dbReference type="SUPFAM" id="SSF51306">
    <property type="entry name" value="LexA/Signal peptidase"/>
    <property type="match status" value="1"/>
</dbReference>
<dbReference type="InterPro" id="IPR036286">
    <property type="entry name" value="LexA/Signal_pep-like_sf"/>
</dbReference>
<dbReference type="InterPro" id="IPR019756">
    <property type="entry name" value="Pept_S26A_signal_pept_1_Ser-AS"/>
</dbReference>
<evidence type="ECO:0000256" key="1">
    <source>
        <dbReference type="ARBA" id="ARBA00000677"/>
    </source>
</evidence>
<feature type="transmembrane region" description="Helical" evidence="8">
    <location>
        <begin position="96"/>
        <end position="118"/>
    </location>
</feature>
<dbReference type="InterPro" id="IPR000223">
    <property type="entry name" value="Pept_S26A_signal_pept_1"/>
</dbReference>
<evidence type="ECO:0000256" key="9">
    <source>
        <dbReference type="RuleBase" id="RU362042"/>
    </source>
</evidence>
<dbReference type="InterPro" id="IPR019533">
    <property type="entry name" value="Peptidase_S26"/>
</dbReference>
<dbReference type="Proteomes" id="UP000196138">
    <property type="component" value="Chromosome"/>
</dbReference>
<dbReference type="PANTHER" id="PTHR43390">
    <property type="entry name" value="SIGNAL PEPTIDASE I"/>
    <property type="match status" value="1"/>
</dbReference>
<keyword evidence="5 8" id="KW-0645">Protease</keyword>
<dbReference type="PRINTS" id="PR00727">
    <property type="entry name" value="LEADERPTASE"/>
</dbReference>
<keyword evidence="8" id="KW-0812">Transmembrane</keyword>
<evidence type="ECO:0000256" key="8">
    <source>
        <dbReference type="RuleBase" id="RU003993"/>
    </source>
</evidence>
<dbReference type="PANTHER" id="PTHR43390:SF1">
    <property type="entry name" value="CHLOROPLAST PROCESSING PEPTIDASE"/>
    <property type="match status" value="1"/>
</dbReference>
<dbReference type="PROSITE" id="PS00760">
    <property type="entry name" value="SPASE_I_2"/>
    <property type="match status" value="1"/>
</dbReference>
<sequence>MPVLTGVVLLGFVAYCLAWMRGAVEGNFTVLLFAAVVVTGLYWVLEKLVFAPRRRQAAVQLDATIAERQAQAQQHGIAADVQALEQQRAKSLDQPWWLDWTAGLFPVLVVVFLLRSFVFEPFKIPSGSMIPTLLIGDYIVVNKFTYGLRLPIVNTALTDGEPVKRGDVIVFRYPPKPSVDFIKRVIGVPGDKISYLNKKLTVNGVPVPQDKLDDFLDKDLSQYFEHYQESLDGRQHAIIVDPRRAAFIGDTPEFPPEDKRQCQYSVEGVSCEVPPGQYFVMGDNRDNSMDSRYWGFVPQQNIVGKAVFVWMNLGNWGRIGSIR</sequence>
<dbReference type="GO" id="GO:0016020">
    <property type="term" value="C:membrane"/>
    <property type="evidence" value="ECO:0007669"/>
    <property type="project" value="UniProtKB-SubCell"/>
</dbReference>
<evidence type="ECO:0000259" key="10">
    <source>
        <dbReference type="Pfam" id="PF10502"/>
    </source>
</evidence>
<comment type="catalytic activity">
    <reaction evidence="1 8">
        <text>Cleavage of hydrophobic, N-terminal signal or leader sequences from secreted and periplasmic proteins.</text>
        <dbReference type="EC" id="3.4.21.89"/>
    </reaction>
</comment>
<dbReference type="NCBIfam" id="TIGR02227">
    <property type="entry name" value="sigpep_I_bact"/>
    <property type="match status" value="1"/>
</dbReference>
<dbReference type="EMBL" id="CP021455">
    <property type="protein sequence ID" value="ARU03849.1"/>
    <property type="molecule type" value="Genomic_DNA"/>
</dbReference>
<gene>
    <name evidence="11" type="ORF">CCO03_03375</name>
</gene>
<dbReference type="PROSITE" id="PS00761">
    <property type="entry name" value="SPASE_I_3"/>
    <property type="match status" value="1"/>
</dbReference>
<keyword evidence="12" id="KW-1185">Reference proteome</keyword>
<evidence type="ECO:0000313" key="12">
    <source>
        <dbReference type="Proteomes" id="UP000196138"/>
    </source>
</evidence>
<evidence type="ECO:0000256" key="3">
    <source>
        <dbReference type="ARBA" id="ARBA00013208"/>
    </source>
</evidence>
<dbReference type="EC" id="3.4.21.89" evidence="3 8"/>
<dbReference type="KEGG" id="cser:CCO03_03375"/>
<evidence type="ECO:0000256" key="6">
    <source>
        <dbReference type="ARBA" id="ARBA00022801"/>
    </source>
</evidence>
<evidence type="ECO:0000256" key="2">
    <source>
        <dbReference type="ARBA" id="ARBA00009370"/>
    </source>
</evidence>
<reference evidence="11 12" key="1">
    <citation type="submission" date="2017-05" db="EMBL/GenBank/DDBJ databases">
        <authorList>
            <person name="Song R."/>
            <person name="Chenine A.L."/>
            <person name="Ruprecht R.M."/>
        </authorList>
    </citation>
    <scope>NUCLEOTIDE SEQUENCE [LARGE SCALE GENOMIC DNA]</scope>
    <source>
        <strain evidence="11 12">DSM 26136</strain>
    </source>
</reference>
<comment type="subcellular location">
    <subcellularLocation>
        <location evidence="9">Membrane</location>
        <topology evidence="9">Single-pass type II membrane protein</topology>
    </subcellularLocation>
</comment>
<evidence type="ECO:0000256" key="4">
    <source>
        <dbReference type="ARBA" id="ARBA00019232"/>
    </source>
</evidence>
<accession>A0A1Y0EKF4</accession>
<comment type="similarity">
    <text evidence="2 9">Belongs to the peptidase S26 family.</text>
</comment>
<feature type="domain" description="Peptidase S26" evidence="10">
    <location>
        <begin position="98"/>
        <end position="311"/>
    </location>
</feature>
<keyword evidence="8" id="KW-1133">Transmembrane helix</keyword>
<feature type="transmembrane region" description="Helical" evidence="8">
    <location>
        <begin position="28"/>
        <end position="45"/>
    </location>
</feature>
<dbReference type="AlphaFoldDB" id="A0A1Y0EKF4"/>
<dbReference type="InterPro" id="IPR019757">
    <property type="entry name" value="Pept_S26A_signal_pept_1_Lys-AS"/>
</dbReference>